<reference evidence="8 9" key="1">
    <citation type="submission" date="2015-08" db="EMBL/GenBank/DDBJ databases">
        <title>Whole genome sequence of Flavobacterium akiainvivens IK-1T, from decaying Wikstroemia oahuensis, an endemic Hawaiian shrub.</title>
        <authorList>
            <person name="Wan X."/>
            <person name="Hou S."/>
            <person name="Saito J."/>
            <person name="Donachie S."/>
        </authorList>
    </citation>
    <scope>NUCLEOTIDE SEQUENCE [LARGE SCALE GENOMIC DNA]</scope>
    <source>
        <strain evidence="8 9">IK-1</strain>
    </source>
</reference>
<keyword evidence="3 7" id="KW-0808">Transferase</keyword>
<comment type="catalytic activity">
    <reaction evidence="7">
        <text>L-cysteinyl-[prolipoprotein] + a 1,2-diacyl-sn-glycero-3-phospho-(1'-sn-glycerol) = an S-1,2-diacyl-sn-glyceryl-L-cysteinyl-[prolipoprotein] + sn-glycerol 1-phosphate + H(+)</text>
        <dbReference type="Rhea" id="RHEA:56712"/>
        <dbReference type="Rhea" id="RHEA-COMP:14679"/>
        <dbReference type="Rhea" id="RHEA-COMP:14680"/>
        <dbReference type="ChEBI" id="CHEBI:15378"/>
        <dbReference type="ChEBI" id="CHEBI:29950"/>
        <dbReference type="ChEBI" id="CHEBI:57685"/>
        <dbReference type="ChEBI" id="CHEBI:64716"/>
        <dbReference type="ChEBI" id="CHEBI:140658"/>
        <dbReference type="EC" id="2.5.1.145"/>
    </reaction>
</comment>
<dbReference type="PANTHER" id="PTHR30589">
    <property type="entry name" value="PROLIPOPROTEIN DIACYLGLYCERYL TRANSFERASE"/>
    <property type="match status" value="1"/>
</dbReference>
<dbReference type="GO" id="GO:0042158">
    <property type="term" value="P:lipoprotein biosynthetic process"/>
    <property type="evidence" value="ECO:0007669"/>
    <property type="project" value="UniProtKB-UniRule"/>
</dbReference>
<evidence type="ECO:0000256" key="7">
    <source>
        <dbReference type="HAMAP-Rule" id="MF_01147"/>
    </source>
</evidence>
<dbReference type="OrthoDB" id="871140at2"/>
<dbReference type="PATRIC" id="fig|1202724.3.peg.112"/>
<keyword evidence="6 7" id="KW-0472">Membrane</keyword>
<comment type="subcellular location">
    <subcellularLocation>
        <location evidence="7">Cell membrane</location>
        <topology evidence="7">Multi-pass membrane protein</topology>
    </subcellularLocation>
</comment>
<dbReference type="GO" id="GO:0005886">
    <property type="term" value="C:plasma membrane"/>
    <property type="evidence" value="ECO:0007669"/>
    <property type="project" value="UniProtKB-SubCell"/>
</dbReference>
<evidence type="ECO:0000256" key="6">
    <source>
        <dbReference type="ARBA" id="ARBA00023136"/>
    </source>
</evidence>
<feature type="transmembrane region" description="Helical" evidence="7">
    <location>
        <begin position="135"/>
        <end position="156"/>
    </location>
</feature>
<feature type="transmembrane region" description="Helical" evidence="7">
    <location>
        <begin position="233"/>
        <end position="251"/>
    </location>
</feature>
<comment type="function">
    <text evidence="7">Catalyzes the transfer of the diacylglyceryl group from phosphatidylglycerol to the sulfhydryl group of the N-terminal cysteine of a prolipoprotein, the first step in the formation of mature lipoproteins.</text>
</comment>
<accession>A0A0N0RQB8</accession>
<evidence type="ECO:0000256" key="2">
    <source>
        <dbReference type="ARBA" id="ARBA00022475"/>
    </source>
</evidence>
<keyword evidence="4 7" id="KW-0812">Transmembrane</keyword>
<protein>
    <recommendedName>
        <fullName evidence="7">Phosphatidylglycerol--prolipoprotein diacylglyceryl transferase</fullName>
        <ecNumber evidence="7">2.5.1.145</ecNumber>
    </recommendedName>
</protein>
<dbReference type="Pfam" id="PF01790">
    <property type="entry name" value="LGT"/>
    <property type="match status" value="1"/>
</dbReference>
<feature type="transmembrane region" description="Helical" evidence="7">
    <location>
        <begin position="258"/>
        <end position="277"/>
    </location>
</feature>
<dbReference type="UniPathway" id="UPA00664"/>
<dbReference type="GO" id="GO:0008961">
    <property type="term" value="F:phosphatidylglycerol-prolipoprotein diacylglyceryl transferase activity"/>
    <property type="evidence" value="ECO:0007669"/>
    <property type="project" value="UniProtKB-UniRule"/>
</dbReference>
<proteinExistence type="inferred from homology"/>
<evidence type="ECO:0000256" key="5">
    <source>
        <dbReference type="ARBA" id="ARBA00022989"/>
    </source>
</evidence>
<sequence>MTQFLSIVWNQPDGFKLGPITLHYYSLGFVIAFGLGWYIMKQVYDREGESNEKLDKLFVYTLIATLLGARLGHVFFYDWPYFSQHPEEILLPVKFRPEFQFTGFTGLASHGAAIAIILAVVWYSKKVIHRPILWVLDRIVLPVTSGGIFVRLGNFFNSEIVGKPTSADLSTAVKFVRNEEVLDVQGEKVQLAKHTVTGLTNTDNVNQAYDLIEHNERYKPIFEAIPYRHPAQLYEAFLYIFVFAIIFYMYWKTNARKHHGLIFGVFMVLLWAVRFVVEYVKESQGGFEGDNPILSTGQWLSIPFILVGFWLIATAKKRTETL</sequence>
<comment type="similarity">
    <text evidence="1 7">Belongs to the Lgt family.</text>
</comment>
<comment type="pathway">
    <text evidence="7">Protein modification; lipoprotein biosynthesis (diacylglyceryl transfer).</text>
</comment>
<keyword evidence="2 7" id="KW-1003">Cell membrane</keyword>
<comment type="caution">
    <text evidence="8">The sequence shown here is derived from an EMBL/GenBank/DDBJ whole genome shotgun (WGS) entry which is preliminary data.</text>
</comment>
<evidence type="ECO:0000256" key="1">
    <source>
        <dbReference type="ARBA" id="ARBA00007150"/>
    </source>
</evidence>
<dbReference type="EMBL" id="LIYD01000005">
    <property type="protein sequence ID" value="KOS04706.1"/>
    <property type="molecule type" value="Genomic_DNA"/>
</dbReference>
<evidence type="ECO:0000313" key="8">
    <source>
        <dbReference type="EMBL" id="KOS04706.1"/>
    </source>
</evidence>
<feature type="binding site" evidence="7">
    <location>
        <position position="151"/>
    </location>
    <ligand>
        <name>a 1,2-diacyl-sn-glycero-3-phospho-(1'-sn-glycerol)</name>
        <dbReference type="ChEBI" id="CHEBI:64716"/>
    </ligand>
</feature>
<evidence type="ECO:0000256" key="4">
    <source>
        <dbReference type="ARBA" id="ARBA00022692"/>
    </source>
</evidence>
<name>A0A0N0RQB8_9FLAO</name>
<feature type="transmembrane region" description="Helical" evidence="7">
    <location>
        <begin position="297"/>
        <end position="315"/>
    </location>
</feature>
<organism evidence="8 9">
    <name type="scientific">Flavobacterium akiainvivens</name>
    <dbReference type="NCBI Taxonomy" id="1202724"/>
    <lineage>
        <taxon>Bacteria</taxon>
        <taxon>Pseudomonadati</taxon>
        <taxon>Bacteroidota</taxon>
        <taxon>Flavobacteriia</taxon>
        <taxon>Flavobacteriales</taxon>
        <taxon>Flavobacteriaceae</taxon>
        <taxon>Flavobacterium</taxon>
    </lineage>
</organism>
<dbReference type="Proteomes" id="UP000037755">
    <property type="component" value="Unassembled WGS sequence"/>
</dbReference>
<dbReference type="PANTHER" id="PTHR30589:SF0">
    <property type="entry name" value="PHOSPHATIDYLGLYCEROL--PROLIPOPROTEIN DIACYLGLYCERYL TRANSFERASE"/>
    <property type="match status" value="1"/>
</dbReference>
<evidence type="ECO:0000256" key="3">
    <source>
        <dbReference type="ARBA" id="ARBA00022679"/>
    </source>
</evidence>
<keyword evidence="9" id="KW-1185">Reference proteome</keyword>
<dbReference type="InterPro" id="IPR001640">
    <property type="entry name" value="Lgt"/>
</dbReference>
<feature type="transmembrane region" description="Helical" evidence="7">
    <location>
        <begin position="20"/>
        <end position="39"/>
    </location>
</feature>
<dbReference type="HAMAP" id="MF_01147">
    <property type="entry name" value="Lgt"/>
    <property type="match status" value="1"/>
</dbReference>
<feature type="transmembrane region" description="Helical" evidence="7">
    <location>
        <begin position="99"/>
        <end position="123"/>
    </location>
</feature>
<feature type="transmembrane region" description="Helical" evidence="7">
    <location>
        <begin position="59"/>
        <end position="79"/>
    </location>
</feature>
<evidence type="ECO:0000313" key="9">
    <source>
        <dbReference type="Proteomes" id="UP000037755"/>
    </source>
</evidence>
<dbReference type="AlphaFoldDB" id="A0A0N0RQB8"/>
<keyword evidence="5 7" id="KW-1133">Transmembrane helix</keyword>
<dbReference type="EC" id="2.5.1.145" evidence="7"/>
<dbReference type="STRING" id="1202724.AM493_00585"/>
<gene>
    <name evidence="7" type="primary">lgt</name>
    <name evidence="8" type="ORF">AM493_00585</name>
</gene>
<dbReference type="RefSeq" id="WP_054405738.1">
    <property type="nucleotide sequence ID" value="NZ_FOYA01000012.1"/>
</dbReference>
<dbReference type="NCBIfam" id="TIGR00544">
    <property type="entry name" value="lgt"/>
    <property type="match status" value="1"/>
</dbReference>